<dbReference type="Proteomes" id="UP000250780">
    <property type="component" value="Unassembled WGS sequence"/>
</dbReference>
<reference evidence="2 3" key="1">
    <citation type="submission" date="2018-06" db="EMBL/GenBank/DDBJ databases">
        <authorList>
            <consortium name="Pathogen Informatics"/>
            <person name="Doyle S."/>
        </authorList>
    </citation>
    <scope>NUCLEOTIDE SEQUENCE [LARGE SCALE GENOMIC DNA]</scope>
    <source>
        <strain evidence="2 3">NCTC9073</strain>
    </source>
</reference>
<dbReference type="AlphaFoldDB" id="A0A2X1PTD9"/>
<gene>
    <name evidence="2" type="ORF">NCTC9073_01305</name>
</gene>
<feature type="compositionally biased region" description="Polar residues" evidence="1">
    <location>
        <begin position="50"/>
        <end position="62"/>
    </location>
</feature>
<protein>
    <submittedName>
        <fullName evidence="2">Autotransporter (AT) family porin</fullName>
    </submittedName>
</protein>
<accession>A0A2X1PTD9</accession>
<evidence type="ECO:0000256" key="1">
    <source>
        <dbReference type="SAM" id="MobiDB-lite"/>
    </source>
</evidence>
<evidence type="ECO:0000313" key="2">
    <source>
        <dbReference type="EMBL" id="SPX10018.1"/>
    </source>
</evidence>
<evidence type="ECO:0000313" key="3">
    <source>
        <dbReference type="Proteomes" id="UP000250780"/>
    </source>
</evidence>
<sequence length="72" mass="7387">MTPRANNNGKTTVDGKDSTGTEIAGNNGKVIQDGDLDVSGGGHGIDITGDSATVDNKGTMTVTDPEVHRYPD</sequence>
<name>A0A2X1PTD9_ECOLX</name>
<dbReference type="EMBL" id="UASD01000006">
    <property type="protein sequence ID" value="SPX10018.1"/>
    <property type="molecule type" value="Genomic_DNA"/>
</dbReference>
<organism evidence="2 3">
    <name type="scientific">Escherichia coli</name>
    <dbReference type="NCBI Taxonomy" id="562"/>
    <lineage>
        <taxon>Bacteria</taxon>
        <taxon>Pseudomonadati</taxon>
        <taxon>Pseudomonadota</taxon>
        <taxon>Gammaproteobacteria</taxon>
        <taxon>Enterobacterales</taxon>
        <taxon>Enterobacteriaceae</taxon>
        <taxon>Escherichia</taxon>
    </lineage>
</organism>
<proteinExistence type="predicted"/>
<feature type="region of interest" description="Disordered" evidence="1">
    <location>
        <begin position="1"/>
        <end position="72"/>
    </location>
</feature>
<feature type="compositionally biased region" description="Polar residues" evidence="1">
    <location>
        <begin position="1"/>
        <end position="11"/>
    </location>
</feature>